<keyword evidence="4 6" id="KW-1015">Disulfide bond</keyword>
<evidence type="ECO:0000313" key="11">
    <source>
        <dbReference type="EMBL" id="KFD51562.1"/>
    </source>
</evidence>
<keyword evidence="12" id="KW-1185">Reference proteome</keyword>
<evidence type="ECO:0000256" key="1">
    <source>
        <dbReference type="ARBA" id="ARBA00022536"/>
    </source>
</evidence>
<evidence type="ECO:0000259" key="10">
    <source>
        <dbReference type="PROSITE" id="PS50026"/>
    </source>
</evidence>
<dbReference type="Gene3D" id="2.10.25.10">
    <property type="entry name" value="Laminin"/>
    <property type="match status" value="8"/>
</dbReference>
<dbReference type="AlphaFoldDB" id="A0A085M2W6"/>
<feature type="domain" description="EGF-like" evidence="10">
    <location>
        <begin position="128"/>
        <end position="164"/>
    </location>
</feature>
<evidence type="ECO:0000256" key="3">
    <source>
        <dbReference type="ARBA" id="ARBA00022737"/>
    </source>
</evidence>
<dbReference type="SUPFAM" id="SSF57196">
    <property type="entry name" value="EGF/Laminin"/>
    <property type="match status" value="7"/>
</dbReference>
<organism evidence="11 12">
    <name type="scientific">Trichuris suis</name>
    <name type="common">pig whipworm</name>
    <dbReference type="NCBI Taxonomy" id="68888"/>
    <lineage>
        <taxon>Eukaryota</taxon>
        <taxon>Metazoa</taxon>
        <taxon>Ecdysozoa</taxon>
        <taxon>Nematoda</taxon>
        <taxon>Enoplea</taxon>
        <taxon>Dorylaimia</taxon>
        <taxon>Trichinellida</taxon>
        <taxon>Trichuridae</taxon>
        <taxon>Trichuris</taxon>
    </lineage>
</organism>
<dbReference type="InterPro" id="IPR001881">
    <property type="entry name" value="EGF-like_Ca-bd_dom"/>
</dbReference>
<dbReference type="PANTHER" id="PTHR24033:SF151">
    <property type="entry name" value="NOTCH 2"/>
    <property type="match status" value="1"/>
</dbReference>
<feature type="domain" description="EGF-like" evidence="10">
    <location>
        <begin position="239"/>
        <end position="275"/>
    </location>
</feature>
<dbReference type="PRINTS" id="PR00010">
    <property type="entry name" value="EGFBLOOD"/>
</dbReference>
<evidence type="ECO:0000256" key="6">
    <source>
        <dbReference type="PROSITE-ProRule" id="PRU00076"/>
    </source>
</evidence>
<feature type="disulfide bond" evidence="6">
    <location>
        <begin position="265"/>
        <end position="274"/>
    </location>
</feature>
<keyword evidence="8" id="KW-0472">Membrane</keyword>
<dbReference type="PANTHER" id="PTHR24033">
    <property type="entry name" value="EGF-LIKE DOMAIN-CONTAINING PROTEIN"/>
    <property type="match status" value="1"/>
</dbReference>
<keyword evidence="8" id="KW-0812">Transmembrane</keyword>
<dbReference type="InterPro" id="IPR051830">
    <property type="entry name" value="NOTCH_homolog"/>
</dbReference>
<dbReference type="SUPFAM" id="SSF57184">
    <property type="entry name" value="Growth factor receptor domain"/>
    <property type="match status" value="1"/>
</dbReference>
<name>A0A085M2W6_9BILA</name>
<evidence type="ECO:0000256" key="2">
    <source>
        <dbReference type="ARBA" id="ARBA00022729"/>
    </source>
</evidence>
<feature type="disulfide bond" evidence="6">
    <location>
        <begin position="227"/>
        <end position="236"/>
    </location>
</feature>
<feature type="disulfide bond" evidence="6">
    <location>
        <begin position="114"/>
        <end position="123"/>
    </location>
</feature>
<feature type="compositionally biased region" description="Basic and acidic residues" evidence="7">
    <location>
        <begin position="368"/>
        <end position="382"/>
    </location>
</feature>
<feature type="disulfide bond" evidence="6">
    <location>
        <begin position="206"/>
        <end position="216"/>
    </location>
</feature>
<feature type="domain" description="EGF-like" evidence="10">
    <location>
        <begin position="49"/>
        <end position="85"/>
    </location>
</feature>
<evidence type="ECO:0000313" key="12">
    <source>
        <dbReference type="Proteomes" id="UP000030764"/>
    </source>
</evidence>
<evidence type="ECO:0000256" key="8">
    <source>
        <dbReference type="SAM" id="Phobius"/>
    </source>
</evidence>
<feature type="disulfide bond" evidence="6">
    <location>
        <begin position="476"/>
        <end position="485"/>
    </location>
</feature>
<feature type="region of interest" description="Disordered" evidence="7">
    <location>
        <begin position="357"/>
        <end position="382"/>
    </location>
</feature>
<feature type="disulfide bond" evidence="6">
    <location>
        <begin position="192"/>
        <end position="201"/>
    </location>
</feature>
<keyword evidence="5" id="KW-0325">Glycoprotein</keyword>
<evidence type="ECO:0000256" key="4">
    <source>
        <dbReference type="ARBA" id="ARBA00023157"/>
    </source>
</evidence>
<feature type="domain" description="EGF-like" evidence="10">
    <location>
        <begin position="621"/>
        <end position="656"/>
    </location>
</feature>
<feature type="disulfide bond" evidence="6">
    <location>
        <begin position="75"/>
        <end position="84"/>
    </location>
</feature>
<feature type="domain" description="EGF-like" evidence="10">
    <location>
        <begin position="166"/>
        <end position="202"/>
    </location>
</feature>
<dbReference type="PROSITE" id="PS00010">
    <property type="entry name" value="ASX_HYDROXYL"/>
    <property type="match status" value="3"/>
</dbReference>
<feature type="disulfide bond" evidence="6">
    <location>
        <begin position="625"/>
        <end position="635"/>
    </location>
</feature>
<feature type="chain" id="PRO_5001794924" description="EGF-like domain-containing protein" evidence="9">
    <location>
        <begin position="23"/>
        <end position="808"/>
    </location>
</feature>
<dbReference type="FunFam" id="2.10.25.10:FF:000404">
    <property type="entry name" value="Weary, isoform B"/>
    <property type="match status" value="1"/>
</dbReference>
<feature type="disulfide bond" evidence="6">
    <location>
        <begin position="132"/>
        <end position="142"/>
    </location>
</feature>
<feature type="region of interest" description="Disordered" evidence="7">
    <location>
        <begin position="760"/>
        <end position="808"/>
    </location>
</feature>
<feature type="disulfide bond" evidence="6">
    <location>
        <begin position="154"/>
        <end position="163"/>
    </location>
</feature>
<feature type="domain" description="EGF-like" evidence="10">
    <location>
        <begin position="87"/>
        <end position="124"/>
    </location>
</feature>
<dbReference type="Pfam" id="PF00008">
    <property type="entry name" value="EGF"/>
    <property type="match status" value="3"/>
</dbReference>
<feature type="domain" description="EGF-like" evidence="10">
    <location>
        <begin position="450"/>
        <end position="486"/>
    </location>
</feature>
<sequence length="808" mass="88602">MLPQAFHVALLLYTLSIRVVRGEQENTNKSIICAPGSNGKDCAGKERRAARGCPDFACSHGAICHSIGSYKRCICPIGRAGHYCEKSSERCTNDYICLNGGTCVIFDEQKSCVCPLNYKGPYCEIGIALGICDNSTCGHGECIQHGPDVFGCKCDPGYEGINCDKGINECQSSPCKNGGECRDLVDDYFCKCMEGFRGKNCEINACKPGLCVFGTCRTLPTGYQCDCMFGFKGPRCMEEAKACDLSPCKNNGICLVLRDGYRCLCPSAFTGSECELPNLPETAVKVGIKGRTLPVDSMGGILILSLGCIVIIAAIIFFGWIAIRRRKLLSDESNKKQEQRPSEQDNRKSSERFSLGKVYGGSLPNAAESHRRSSAENSVNKEEASEQDSLCMRSVRQALASFILYTHAMTVKVFYLFFILCLAYADCHSSFEGSAIVCEPGFTADQCDAVNVPCPDEACKNGGICHGTSSYMRCICPQNWAGPYCDEAVTRCSSDKMCNGLGTCFIHHGQMGCACNWLYDGKHCEIRVKPFGCNRDVCLHGSCIKTEHDVPGCKCFEGFTGSACEISINVCASSPCQNNGICINGDNEYFCKCTDGFRGKNCRMLSEFHQAGHLWLINNLEIPSCKPEVCIYGSCRNLEDGYTCDCSGGAKGKHCDELIGSQTNSSEEPVMAYMHEKEFNEESEEADIGRIVGICVTIMCTIVLFWWAVIKYRRTRAMDLDLSMASDSDDEENLIDPISVWQGPPPLRWIPISKYTTCKHNKPSSEVVKSSHTMPDDDSKLQRSHSCGPPAVAKEQPVSRVLHRSSSM</sequence>
<keyword evidence="2 9" id="KW-0732">Signal</keyword>
<dbReference type="InterPro" id="IPR000152">
    <property type="entry name" value="EGF-type_Asp/Asn_hydroxyl_site"/>
</dbReference>
<dbReference type="SMART" id="SM00179">
    <property type="entry name" value="EGF_CA"/>
    <property type="match status" value="6"/>
</dbReference>
<evidence type="ECO:0000256" key="5">
    <source>
        <dbReference type="ARBA" id="ARBA00023180"/>
    </source>
</evidence>
<dbReference type="PROSITE" id="PS01186">
    <property type="entry name" value="EGF_2"/>
    <property type="match status" value="5"/>
</dbReference>
<reference evidence="11 12" key="1">
    <citation type="journal article" date="2014" name="Nat. Genet.">
        <title>Genome and transcriptome of the porcine whipworm Trichuris suis.</title>
        <authorList>
            <person name="Jex A.R."/>
            <person name="Nejsum P."/>
            <person name="Schwarz E.M."/>
            <person name="Hu L."/>
            <person name="Young N.D."/>
            <person name="Hall R.S."/>
            <person name="Korhonen P.K."/>
            <person name="Liao S."/>
            <person name="Thamsborg S."/>
            <person name="Xia J."/>
            <person name="Xu P."/>
            <person name="Wang S."/>
            <person name="Scheerlinck J.P."/>
            <person name="Hofmann A."/>
            <person name="Sternberg P.W."/>
            <person name="Wang J."/>
            <person name="Gasser R.B."/>
        </authorList>
    </citation>
    <scope>NUCLEOTIDE SEQUENCE [LARGE SCALE GENOMIC DNA]</scope>
    <source>
        <strain evidence="11">DCEP-RM93M</strain>
    </source>
</reference>
<evidence type="ECO:0000256" key="9">
    <source>
        <dbReference type="SAM" id="SignalP"/>
    </source>
</evidence>
<dbReference type="PROSITE" id="PS00022">
    <property type="entry name" value="EGF_1"/>
    <property type="match status" value="11"/>
</dbReference>
<feature type="disulfide bond" evidence="6">
    <location>
        <begin position="646"/>
        <end position="655"/>
    </location>
</feature>
<dbReference type="InterPro" id="IPR000742">
    <property type="entry name" value="EGF"/>
</dbReference>
<keyword evidence="3" id="KW-0677">Repeat</keyword>
<dbReference type="FunFam" id="2.10.25.10:FF:000255">
    <property type="entry name" value="Sushi, nidogen and EGF-like domains 1"/>
    <property type="match status" value="1"/>
</dbReference>
<dbReference type="PROSITE" id="PS50026">
    <property type="entry name" value="EGF_3"/>
    <property type="match status" value="10"/>
</dbReference>
<dbReference type="SMART" id="SM00181">
    <property type="entry name" value="EGF"/>
    <property type="match status" value="11"/>
</dbReference>
<feature type="transmembrane region" description="Helical" evidence="8">
    <location>
        <begin position="402"/>
        <end position="425"/>
    </location>
</feature>
<feature type="domain" description="EGF-like" evidence="10">
    <location>
        <begin position="534"/>
        <end position="565"/>
    </location>
</feature>
<dbReference type="CDD" id="cd00054">
    <property type="entry name" value="EGF_CA"/>
    <property type="match status" value="3"/>
</dbReference>
<dbReference type="Proteomes" id="UP000030764">
    <property type="component" value="Unassembled WGS sequence"/>
</dbReference>
<feature type="transmembrane region" description="Helical" evidence="8">
    <location>
        <begin position="301"/>
        <end position="323"/>
    </location>
</feature>
<accession>A0A085M2W6</accession>
<dbReference type="GO" id="GO:0005509">
    <property type="term" value="F:calcium ion binding"/>
    <property type="evidence" value="ECO:0007669"/>
    <property type="project" value="InterPro"/>
</dbReference>
<dbReference type="EMBL" id="KL363238">
    <property type="protein sequence ID" value="KFD51562.1"/>
    <property type="molecule type" value="Genomic_DNA"/>
</dbReference>
<comment type="caution">
    <text evidence="6">Lacks conserved residue(s) required for the propagation of feature annotation.</text>
</comment>
<evidence type="ECO:0000256" key="7">
    <source>
        <dbReference type="SAM" id="MobiDB-lite"/>
    </source>
</evidence>
<feature type="domain" description="EGF-like" evidence="10">
    <location>
        <begin position="203"/>
        <end position="237"/>
    </location>
</feature>
<proteinExistence type="predicted"/>
<gene>
    <name evidence="11" type="ORF">M513_07612</name>
</gene>
<dbReference type="FunFam" id="2.10.25.10:FF:000472">
    <property type="entry name" value="Uncharacterized protein, isoform A"/>
    <property type="match status" value="1"/>
</dbReference>
<dbReference type="InterPro" id="IPR009030">
    <property type="entry name" value="Growth_fac_rcpt_cys_sf"/>
</dbReference>
<feature type="disulfide bond" evidence="6">
    <location>
        <begin position="555"/>
        <end position="564"/>
    </location>
</feature>
<protein>
    <recommendedName>
        <fullName evidence="10">EGF-like domain-containing protein</fullName>
    </recommendedName>
</protein>
<feature type="domain" description="EGF-like" evidence="10">
    <location>
        <begin position="567"/>
        <end position="603"/>
    </location>
</feature>
<feature type="signal peptide" evidence="9">
    <location>
        <begin position="1"/>
        <end position="22"/>
    </location>
</feature>
<feature type="transmembrane region" description="Helical" evidence="8">
    <location>
        <begin position="691"/>
        <end position="710"/>
    </location>
</feature>
<keyword evidence="1 6" id="KW-0245">EGF-like domain</keyword>
<keyword evidence="8" id="KW-1133">Transmembrane helix</keyword>
<feature type="disulfide bond" evidence="6">
    <location>
        <begin position="593"/>
        <end position="602"/>
    </location>
</feature>